<dbReference type="EMBL" id="JAEOAH010000011">
    <property type="protein sequence ID" value="MBK3495158.1"/>
    <property type="molecule type" value="Genomic_DNA"/>
</dbReference>
<gene>
    <name evidence="1" type="ORF">JFL43_09880</name>
</gene>
<proteinExistence type="predicted"/>
<organism evidence="1 2">
    <name type="scientific">Viridibacillus soli</name>
    <dbReference type="NCBI Taxonomy" id="2798301"/>
    <lineage>
        <taxon>Bacteria</taxon>
        <taxon>Bacillati</taxon>
        <taxon>Bacillota</taxon>
        <taxon>Bacilli</taxon>
        <taxon>Bacillales</taxon>
        <taxon>Caryophanaceae</taxon>
        <taxon>Viridibacillus</taxon>
    </lineage>
</organism>
<dbReference type="RefSeq" id="WP_200748926.1">
    <property type="nucleotide sequence ID" value="NZ_JAEOAH010000011.1"/>
</dbReference>
<name>A0ABS1H6V9_9BACL</name>
<protein>
    <submittedName>
        <fullName evidence="1">Uncharacterized protein</fullName>
    </submittedName>
</protein>
<comment type="caution">
    <text evidence="1">The sequence shown here is derived from an EMBL/GenBank/DDBJ whole genome shotgun (WGS) entry which is preliminary data.</text>
</comment>
<evidence type="ECO:0000313" key="1">
    <source>
        <dbReference type="EMBL" id="MBK3495158.1"/>
    </source>
</evidence>
<evidence type="ECO:0000313" key="2">
    <source>
        <dbReference type="Proteomes" id="UP000618943"/>
    </source>
</evidence>
<dbReference type="Proteomes" id="UP000618943">
    <property type="component" value="Unassembled WGS sequence"/>
</dbReference>
<sequence>MDLQTLAQEVSKDKELTNEEAMAILMIEHVELLPLLHNAFTIRKL</sequence>
<keyword evidence="2" id="KW-1185">Reference proteome</keyword>
<reference evidence="1 2" key="1">
    <citation type="submission" date="2020-12" db="EMBL/GenBank/DDBJ databases">
        <title>YIM B01967 draft genome.</title>
        <authorList>
            <person name="Yan X."/>
        </authorList>
    </citation>
    <scope>NUCLEOTIDE SEQUENCE [LARGE SCALE GENOMIC DNA]</scope>
    <source>
        <strain evidence="1 2">YIM B01967</strain>
    </source>
</reference>
<accession>A0ABS1H6V9</accession>